<dbReference type="EMBL" id="MU007047">
    <property type="protein sequence ID" value="KAF2429365.1"/>
    <property type="molecule type" value="Genomic_DNA"/>
</dbReference>
<sequence length="389" mass="44128">MHLLQAEQQNDDVDSLPRQSKAYFIACLQLIEPRAHSSPVKKIHLIKMRLLQTIQGSEALTRLYGSDAPPSMINPQNDTARSLPIPFVQSVRKSRRQSIRASEALAHLYGHNSPFDMVHSQTHSPLFKLPAELRNKVYDYATCNGSSGSQNLQFLMTCKQIRSEATALAWANTVFVFDSSNRPAFDLRDRLQKITSERKANIVKLAIRLVDLVEMAGADIYKSYWVDRRRDIMTTKMISVSKFIREELPSLRTLCLRETDPPQSFDEISILDMEFSIGVAMVDLSLVLRLDNLVLLAYYGTFRVEEIQGFFEVGAGMSGELELDQYLPQEHGKVLTIGPIIQIGGYFDVLVGLKEDVLTRRHVKVGVVNSLDKIKYMYVYPNHLADFIS</sequence>
<dbReference type="AlphaFoldDB" id="A0A9P4TX99"/>
<proteinExistence type="predicted"/>
<evidence type="ECO:0000313" key="1">
    <source>
        <dbReference type="EMBL" id="KAF2429365.1"/>
    </source>
</evidence>
<comment type="caution">
    <text evidence="1">The sequence shown here is derived from an EMBL/GenBank/DDBJ whole genome shotgun (WGS) entry which is preliminary data.</text>
</comment>
<name>A0A9P4TX99_9PEZI</name>
<dbReference type="Proteomes" id="UP000800235">
    <property type="component" value="Unassembled WGS sequence"/>
</dbReference>
<evidence type="ECO:0000313" key="2">
    <source>
        <dbReference type="Proteomes" id="UP000800235"/>
    </source>
</evidence>
<dbReference type="OrthoDB" id="5413827at2759"/>
<accession>A0A9P4TX99</accession>
<organism evidence="1 2">
    <name type="scientific">Tothia fuscella</name>
    <dbReference type="NCBI Taxonomy" id="1048955"/>
    <lineage>
        <taxon>Eukaryota</taxon>
        <taxon>Fungi</taxon>
        <taxon>Dikarya</taxon>
        <taxon>Ascomycota</taxon>
        <taxon>Pezizomycotina</taxon>
        <taxon>Dothideomycetes</taxon>
        <taxon>Pleosporomycetidae</taxon>
        <taxon>Venturiales</taxon>
        <taxon>Cylindrosympodiaceae</taxon>
        <taxon>Tothia</taxon>
    </lineage>
</organism>
<dbReference type="PANTHER" id="PTHR38790">
    <property type="entry name" value="2EXR DOMAIN-CONTAINING PROTEIN-RELATED"/>
    <property type="match status" value="1"/>
</dbReference>
<gene>
    <name evidence="1" type="ORF">EJ08DRAFT_276515</name>
</gene>
<reference evidence="1" key="1">
    <citation type="journal article" date="2020" name="Stud. Mycol.">
        <title>101 Dothideomycetes genomes: a test case for predicting lifestyles and emergence of pathogens.</title>
        <authorList>
            <person name="Haridas S."/>
            <person name="Albert R."/>
            <person name="Binder M."/>
            <person name="Bloem J."/>
            <person name="Labutti K."/>
            <person name="Salamov A."/>
            <person name="Andreopoulos B."/>
            <person name="Baker S."/>
            <person name="Barry K."/>
            <person name="Bills G."/>
            <person name="Bluhm B."/>
            <person name="Cannon C."/>
            <person name="Castanera R."/>
            <person name="Culley D."/>
            <person name="Daum C."/>
            <person name="Ezra D."/>
            <person name="Gonzalez J."/>
            <person name="Henrissat B."/>
            <person name="Kuo A."/>
            <person name="Liang C."/>
            <person name="Lipzen A."/>
            <person name="Lutzoni F."/>
            <person name="Magnuson J."/>
            <person name="Mondo S."/>
            <person name="Nolan M."/>
            <person name="Ohm R."/>
            <person name="Pangilinan J."/>
            <person name="Park H.-J."/>
            <person name="Ramirez L."/>
            <person name="Alfaro M."/>
            <person name="Sun H."/>
            <person name="Tritt A."/>
            <person name="Yoshinaga Y."/>
            <person name="Zwiers L.-H."/>
            <person name="Turgeon B."/>
            <person name="Goodwin S."/>
            <person name="Spatafora J."/>
            <person name="Crous P."/>
            <person name="Grigoriev I."/>
        </authorList>
    </citation>
    <scope>NUCLEOTIDE SEQUENCE</scope>
    <source>
        <strain evidence="1">CBS 130266</strain>
    </source>
</reference>
<evidence type="ECO:0008006" key="3">
    <source>
        <dbReference type="Google" id="ProtNLM"/>
    </source>
</evidence>
<keyword evidence="2" id="KW-1185">Reference proteome</keyword>
<protein>
    <recommendedName>
        <fullName evidence="3">F-box domain-containing protein</fullName>
    </recommendedName>
</protein>